<accession>F4REQ1</accession>
<feature type="compositionally biased region" description="Basic and acidic residues" evidence="1">
    <location>
        <begin position="1"/>
        <end position="16"/>
    </location>
</feature>
<feature type="compositionally biased region" description="Polar residues" evidence="1">
    <location>
        <begin position="51"/>
        <end position="67"/>
    </location>
</feature>
<feature type="domain" description="DUF7872" evidence="2">
    <location>
        <begin position="1063"/>
        <end position="1105"/>
    </location>
</feature>
<evidence type="ECO:0000256" key="1">
    <source>
        <dbReference type="SAM" id="MobiDB-lite"/>
    </source>
</evidence>
<feature type="domain" description="DUF7872" evidence="2">
    <location>
        <begin position="855"/>
        <end position="1029"/>
    </location>
</feature>
<dbReference type="InParanoid" id="F4REQ1"/>
<dbReference type="RefSeq" id="XP_007407601.1">
    <property type="nucleotide sequence ID" value="XM_007407539.1"/>
</dbReference>
<dbReference type="AlphaFoldDB" id="F4REQ1"/>
<proteinExistence type="predicted"/>
<protein>
    <recommendedName>
        <fullName evidence="2">DUF7872 domain-containing protein</fullName>
    </recommendedName>
</protein>
<gene>
    <name evidence="3" type="ORF">MELLADRAFT_104443</name>
</gene>
<dbReference type="Proteomes" id="UP000001072">
    <property type="component" value="Unassembled WGS sequence"/>
</dbReference>
<evidence type="ECO:0000313" key="3">
    <source>
        <dbReference type="EMBL" id="EGG09241.1"/>
    </source>
</evidence>
<dbReference type="VEuPathDB" id="FungiDB:MELLADRAFT_104443"/>
<organism evidence="4">
    <name type="scientific">Melampsora larici-populina (strain 98AG31 / pathotype 3-4-7)</name>
    <name type="common">Poplar leaf rust fungus</name>
    <dbReference type="NCBI Taxonomy" id="747676"/>
    <lineage>
        <taxon>Eukaryota</taxon>
        <taxon>Fungi</taxon>
        <taxon>Dikarya</taxon>
        <taxon>Basidiomycota</taxon>
        <taxon>Pucciniomycotina</taxon>
        <taxon>Pucciniomycetes</taxon>
        <taxon>Pucciniales</taxon>
        <taxon>Melampsoraceae</taxon>
        <taxon>Melampsora</taxon>
    </lineage>
</organism>
<dbReference type="PANTHER" id="PTHR33339:SF1">
    <property type="entry name" value="LYSM DOMAIN-CONTAINING PROTEIN"/>
    <property type="match status" value="1"/>
</dbReference>
<evidence type="ECO:0000259" key="2">
    <source>
        <dbReference type="Pfam" id="PF25278"/>
    </source>
</evidence>
<feature type="compositionally biased region" description="Low complexity" evidence="1">
    <location>
        <begin position="598"/>
        <end position="612"/>
    </location>
</feature>
<feature type="compositionally biased region" description="Basic and acidic residues" evidence="1">
    <location>
        <begin position="649"/>
        <end position="668"/>
    </location>
</feature>
<dbReference type="KEGG" id="mlr:MELLADRAFT_104443"/>
<feature type="region of interest" description="Disordered" evidence="1">
    <location>
        <begin position="1"/>
        <end position="67"/>
    </location>
</feature>
<feature type="region of interest" description="Disordered" evidence="1">
    <location>
        <begin position="596"/>
        <end position="671"/>
    </location>
</feature>
<dbReference type="InterPro" id="IPR057194">
    <property type="entry name" value="DUF7872"/>
</dbReference>
<dbReference type="Pfam" id="PF25278">
    <property type="entry name" value="DUF7872"/>
    <property type="match status" value="2"/>
</dbReference>
<dbReference type="HOGENOM" id="CLU_282559_0_0_1"/>
<dbReference type="GeneID" id="18922263"/>
<dbReference type="EMBL" id="GL883098">
    <property type="protein sequence ID" value="EGG09241.1"/>
    <property type="molecule type" value="Genomic_DNA"/>
</dbReference>
<dbReference type="STRING" id="747676.F4REQ1"/>
<sequence>MAEKITDQHLSIDRQHSRAPSITRNTSPLNSSFSLPTLVRQSTVPARRPLSRSSQNSNQEKMTKSPMTITHNNITLENQSEILNSSKINTNGRNHLELQTEIKSGRPKTGTVSQQRHYLPQEVNVPISHNYKIPSMNYPIRIEPIESFENGKKINHSSSIFKIRDPRLNRQKEQVVAQNPRNEMMNALISERSNEVIKPARSPGTTSNNGFLQYTEMPNTSFGVESSLPHNEVIETSNYPWGNSSRFGQHTLPNFQNGTSLSNQNLKWGEPLINQSKHVSEPCNPGIGQKTMKEIGSTNQISDEVMLKGTPEVDPTKDEDLNTLNDLRQRVKRAAQKGDFDTADKLIRIHQFLAPSSPIKSGRPRIETIDSSSKPSSLVLNPITPGPTLQNGGLSFATGVTASIELVGLTPHFHELFKKLTGKLPLTIFNKDWLRLAHEHDLSNHQSQKNDKNGKIIYRIFPYPSEWSMSFDEWESNLNYMIRLAREIYKFDFFANGLIVHRETVKEIGKQYGWITGFRYCQKVRHSVFTYKVGLEGKDTQDISVWRKDLEELARQESELADDLRFHDNPYRTGGEKEGYDFLTGKPRENQNIKVLKSSTSRSSNWSQTTQTGNGGKTKRHKLCTAPENHPYKGRSFDPNYRGPMRKTGNRDGDEDKDIGRKGSRDPNDLGTIRKPNLFNYTCLSPELSSETWKRLSLDDFIRKYPNSEQISVQKFMELHGANNFLCGIGEHCNAGQLCSPVVSVEAWMVGFAIQQYNNYMNSCFDAIGYSMSSTSSVVSSMVVDLFEDFGISKMLINFKSLKHDVLSIALLSFFTGIAYASGMYWGSAFGVIPLLAFLFVVTSTVDSSSSELVEQDFPRWSELSFQLTEIQQDLQKDLNQYLKNSLQTGLSSQTGILNVISGGIFLEDNRIPSPSEIEKRMNRRLQAKMLNKIMRSNNMYITRASDPCHFSGVAGARTGNNIMSYCDNNGILWEIVRAHGKKVIHEIYNADLISNRYGFSIETIVNTSWACQTKYSEFEHELFNSTSLINNSTGFQDLSNSRSMTQNDPLNSLGSHTFNNLTSLDECLFNLPVCDCASPGISLARASKHHHTTKICRDIGKLPI</sequence>
<feature type="compositionally biased region" description="Polar residues" evidence="1">
    <location>
        <begin position="18"/>
        <end position="44"/>
    </location>
</feature>
<keyword evidence="4" id="KW-1185">Reference proteome</keyword>
<evidence type="ECO:0000313" key="4">
    <source>
        <dbReference type="Proteomes" id="UP000001072"/>
    </source>
</evidence>
<dbReference type="OrthoDB" id="10371477at2759"/>
<name>F4REQ1_MELLP</name>
<reference evidence="4" key="1">
    <citation type="journal article" date="2011" name="Proc. Natl. Acad. Sci. U.S.A.">
        <title>Obligate biotrophy features unraveled by the genomic analysis of rust fungi.</title>
        <authorList>
            <person name="Duplessis S."/>
            <person name="Cuomo C.A."/>
            <person name="Lin Y.-C."/>
            <person name="Aerts A."/>
            <person name="Tisserant E."/>
            <person name="Veneault-Fourrey C."/>
            <person name="Joly D.L."/>
            <person name="Hacquard S."/>
            <person name="Amselem J."/>
            <person name="Cantarel B.L."/>
            <person name="Chiu R."/>
            <person name="Coutinho P.M."/>
            <person name="Feau N."/>
            <person name="Field M."/>
            <person name="Frey P."/>
            <person name="Gelhaye E."/>
            <person name="Goldberg J."/>
            <person name="Grabherr M.G."/>
            <person name="Kodira C.D."/>
            <person name="Kohler A."/>
            <person name="Kuees U."/>
            <person name="Lindquist E.A."/>
            <person name="Lucas S.M."/>
            <person name="Mago R."/>
            <person name="Mauceli E."/>
            <person name="Morin E."/>
            <person name="Murat C."/>
            <person name="Pangilinan J.L."/>
            <person name="Park R."/>
            <person name="Pearson M."/>
            <person name="Quesneville H."/>
            <person name="Rouhier N."/>
            <person name="Sakthikumar S."/>
            <person name="Salamov A.A."/>
            <person name="Schmutz J."/>
            <person name="Selles B."/>
            <person name="Shapiro H."/>
            <person name="Tanguay P."/>
            <person name="Tuskan G.A."/>
            <person name="Henrissat B."/>
            <person name="Van de Peer Y."/>
            <person name="Rouze P."/>
            <person name="Ellis J.G."/>
            <person name="Dodds P.N."/>
            <person name="Schein J.E."/>
            <person name="Zhong S."/>
            <person name="Hamelin R.C."/>
            <person name="Grigoriev I.V."/>
            <person name="Szabo L.J."/>
            <person name="Martin F."/>
        </authorList>
    </citation>
    <scope>NUCLEOTIDE SEQUENCE [LARGE SCALE GENOMIC DNA]</scope>
    <source>
        <strain evidence="4">98AG31 / pathotype 3-4-7</strain>
    </source>
</reference>
<dbReference type="PANTHER" id="PTHR33339">
    <property type="entry name" value="LYSM DOMAIN-CONTAINING PROTEIN"/>
    <property type="match status" value="1"/>
</dbReference>